<accession>A0A845GL55</accession>
<evidence type="ECO:0000313" key="2">
    <source>
        <dbReference type="Proteomes" id="UP000447355"/>
    </source>
</evidence>
<dbReference type="AlphaFoldDB" id="A0A845GL55"/>
<dbReference type="RefSeq" id="WP_161083357.1">
    <property type="nucleotide sequence ID" value="NZ_WWCX01000011.1"/>
</dbReference>
<comment type="caution">
    <text evidence="1">The sequence shown here is derived from an EMBL/GenBank/DDBJ whole genome shotgun (WGS) entry which is preliminary data.</text>
</comment>
<dbReference type="EMBL" id="WWCX01000011">
    <property type="protein sequence ID" value="MYM94162.1"/>
    <property type="molecule type" value="Genomic_DNA"/>
</dbReference>
<evidence type="ECO:0000313" key="1">
    <source>
        <dbReference type="EMBL" id="MYM94162.1"/>
    </source>
</evidence>
<dbReference type="Proteomes" id="UP000447355">
    <property type="component" value="Unassembled WGS sequence"/>
</dbReference>
<gene>
    <name evidence="1" type="ORF">GTP90_09860</name>
</gene>
<organism evidence="1 2">
    <name type="scientific">Duganella vulcania</name>
    <dbReference type="NCBI Taxonomy" id="2692166"/>
    <lineage>
        <taxon>Bacteria</taxon>
        <taxon>Pseudomonadati</taxon>
        <taxon>Pseudomonadota</taxon>
        <taxon>Betaproteobacteria</taxon>
        <taxon>Burkholderiales</taxon>
        <taxon>Oxalobacteraceae</taxon>
        <taxon>Telluria group</taxon>
        <taxon>Duganella</taxon>
    </lineage>
</organism>
<protein>
    <submittedName>
        <fullName evidence="1">Uncharacterized protein</fullName>
    </submittedName>
</protein>
<reference evidence="1" key="1">
    <citation type="submission" date="2019-12" db="EMBL/GenBank/DDBJ databases">
        <title>Novel species isolated from a subtropical stream in China.</title>
        <authorList>
            <person name="Lu H."/>
        </authorList>
    </citation>
    <scope>NUCLEOTIDE SEQUENCE [LARGE SCALE GENOMIC DNA]</scope>
    <source>
        <strain evidence="1">FT81W</strain>
    </source>
</reference>
<proteinExistence type="predicted"/>
<sequence length="298" mass="31305">MNPHDHTEDAEFEDFLNGEGDLARQLQGVPQPQPPEALSAAILARAAADMRGGGAESANDALHDAVPAAPPARHYLRRASVPLGLAASAVFALFAVRVLMPQAVAPVAKEPVVVAAAPVAEVPPPAVEIESAPPPAPKAVQHKRSATRPAPPVDIAVAAADTEIAPAPALAAPSIAAAPPVMAAPMAKRSTVLAAREESRQLILQPEPGAEFPLLAAPAPLARMRAPVMADAASKPRPMSYFGAVVEDPPAPEWLDRIDAMLKAGQTKEAHAEWLKFRMRYPYAEVPPELQRQLQAIN</sequence>
<name>A0A845GL55_9BURK</name>